<keyword evidence="3" id="KW-0547">Nucleotide-binding</keyword>
<organism evidence="7 8">
    <name type="scientific">Natribacillus halophilus</name>
    <dbReference type="NCBI Taxonomy" id="549003"/>
    <lineage>
        <taxon>Bacteria</taxon>
        <taxon>Bacillati</taxon>
        <taxon>Bacillota</taxon>
        <taxon>Bacilli</taxon>
        <taxon>Bacillales</taxon>
        <taxon>Bacillaceae</taxon>
        <taxon>Natribacillus</taxon>
    </lineage>
</organism>
<dbReference type="GO" id="GO:0046872">
    <property type="term" value="F:metal ion binding"/>
    <property type="evidence" value="ECO:0007669"/>
    <property type="project" value="InterPro"/>
</dbReference>
<evidence type="ECO:0000259" key="6">
    <source>
        <dbReference type="PROSITE" id="PS51160"/>
    </source>
</evidence>
<dbReference type="SUPFAM" id="SSF56059">
    <property type="entry name" value="Glutathione synthetase ATP-binding domain-like"/>
    <property type="match status" value="1"/>
</dbReference>
<dbReference type="PROSITE" id="PS51160">
    <property type="entry name" value="ACYLPHOSPHATASE_3"/>
    <property type="match status" value="1"/>
</dbReference>
<feature type="domain" description="Acylphosphatase-like" evidence="6">
    <location>
        <begin position="385"/>
        <end position="475"/>
    </location>
</feature>
<comment type="caution">
    <text evidence="4">Lacks conserved residue(s) required for the propagation of feature annotation.</text>
</comment>
<keyword evidence="7" id="KW-0436">Ligase</keyword>
<dbReference type="PANTHER" id="PTHR21621">
    <property type="entry name" value="RIBOSOMAL PROTEIN S6 MODIFICATION PROTEIN"/>
    <property type="match status" value="1"/>
</dbReference>
<dbReference type="Gene3D" id="3.30.1490.20">
    <property type="entry name" value="ATP-grasp fold, A domain"/>
    <property type="match status" value="1"/>
</dbReference>
<dbReference type="PANTHER" id="PTHR21621:SF0">
    <property type="entry name" value="BETA-CITRYLGLUTAMATE SYNTHASE B-RELATED"/>
    <property type="match status" value="1"/>
</dbReference>
<name>A0A1G8SF86_9BACI</name>
<dbReference type="GO" id="GO:0009432">
    <property type="term" value="P:SOS response"/>
    <property type="evidence" value="ECO:0007669"/>
    <property type="project" value="TreeGrafter"/>
</dbReference>
<keyword evidence="8" id="KW-1185">Reference proteome</keyword>
<dbReference type="Proteomes" id="UP000198853">
    <property type="component" value="Unassembled WGS sequence"/>
</dbReference>
<dbReference type="AlphaFoldDB" id="A0A1G8SF86"/>
<dbReference type="Gene3D" id="3.30.470.20">
    <property type="entry name" value="ATP-grasp fold, B domain"/>
    <property type="match status" value="1"/>
</dbReference>
<dbReference type="GO" id="GO:0005737">
    <property type="term" value="C:cytoplasm"/>
    <property type="evidence" value="ECO:0007669"/>
    <property type="project" value="TreeGrafter"/>
</dbReference>
<dbReference type="Pfam" id="PF02786">
    <property type="entry name" value="CPSase_L_D2"/>
    <property type="match status" value="1"/>
</dbReference>
<dbReference type="EMBL" id="FNEN01000026">
    <property type="protein sequence ID" value="SDJ27445.1"/>
    <property type="molecule type" value="Genomic_DNA"/>
</dbReference>
<dbReference type="InterPro" id="IPR036046">
    <property type="entry name" value="Acylphosphatase-like_dom_sf"/>
</dbReference>
<proteinExistence type="predicted"/>
<feature type="domain" description="ATP-grasp" evidence="5">
    <location>
        <begin position="90"/>
        <end position="344"/>
    </location>
</feature>
<dbReference type="PROSITE" id="PS00866">
    <property type="entry name" value="CPSASE_1"/>
    <property type="match status" value="1"/>
</dbReference>
<dbReference type="InterPro" id="IPR005479">
    <property type="entry name" value="CPAse_ATP-bd"/>
</dbReference>
<dbReference type="RefSeq" id="WP_176764813.1">
    <property type="nucleotide sequence ID" value="NZ_FNEN01000026.1"/>
</dbReference>
<dbReference type="GO" id="GO:0018169">
    <property type="term" value="F:ribosomal S6-glutamic acid ligase activity"/>
    <property type="evidence" value="ECO:0007669"/>
    <property type="project" value="TreeGrafter"/>
</dbReference>
<sequence length="478" mass="54699">MSRNNHLEHLKHSLPKDVVTYQTSFYTVALEGWRRGLKLKFHNNKRGSVPPLAYQYSLSDGENEYLFTCARGSKTSDETISIAENKSTAYEYMQKNDVPVPKSKTFTFSKSSIDEMCNYGEKLGYPLVVKPTDRGGGKGVFTNITSRKEIEECILNVRDEFRVEEVIIEQYFEGGVDYRFFVIKDKVIAVAKSYSSNIIGDGVNNIEHLISKRNKEIRKNVATKNRSIVIDDDLKTFLDEQNKSLEYIPKNKERVFVRRHGTYLGKRLNVDCTESVDPKFKEYAIKALNAIPGLPTGSIDMVINEEKNEGIVNEINTKGEIMMHVFPFEGHAIDVPKHVLEYYFPNSKSRNENFYFEFKPVKDLFLSGYADEITIPMIPEGVQYEKNFSINGERLGPRYLKQLKKKAARLYLIGHINPISKKRIEVKTIGSQDQINEFEKLINSSGTTKSKIESVIPTDFKEFEGGSNISFDIISEDE</sequence>
<evidence type="ECO:0000313" key="8">
    <source>
        <dbReference type="Proteomes" id="UP000198853"/>
    </source>
</evidence>
<evidence type="ECO:0000256" key="3">
    <source>
        <dbReference type="PROSITE-ProRule" id="PRU00409"/>
    </source>
</evidence>
<dbReference type="InterPro" id="IPR013815">
    <property type="entry name" value="ATP_grasp_subdomain_1"/>
</dbReference>
<evidence type="ECO:0000256" key="4">
    <source>
        <dbReference type="PROSITE-ProRule" id="PRU00520"/>
    </source>
</evidence>
<evidence type="ECO:0000313" key="7">
    <source>
        <dbReference type="EMBL" id="SDJ27445.1"/>
    </source>
</evidence>
<dbReference type="GO" id="GO:0005524">
    <property type="term" value="F:ATP binding"/>
    <property type="evidence" value="ECO:0007669"/>
    <property type="project" value="UniProtKB-UniRule"/>
</dbReference>
<keyword evidence="3" id="KW-0067">ATP-binding</keyword>
<gene>
    <name evidence="7" type="ORF">SAMN04488123_12613</name>
</gene>
<dbReference type="InterPro" id="IPR011761">
    <property type="entry name" value="ATP-grasp"/>
</dbReference>
<protein>
    <recommendedName>
        <fullName evidence="1">Acylphosphatase</fullName>
    </recommendedName>
    <alternativeName>
        <fullName evidence="2">Acylphosphate phosphohydrolase</fullName>
    </alternativeName>
</protein>
<accession>A0A1G8SF86</accession>
<dbReference type="InterPro" id="IPR001792">
    <property type="entry name" value="Acylphosphatase-like_dom"/>
</dbReference>
<dbReference type="SUPFAM" id="SSF54975">
    <property type="entry name" value="Acylphosphatase/BLUF domain-like"/>
    <property type="match status" value="1"/>
</dbReference>
<dbReference type="PROSITE" id="PS50975">
    <property type="entry name" value="ATP_GRASP"/>
    <property type="match status" value="1"/>
</dbReference>
<reference evidence="7 8" key="1">
    <citation type="submission" date="2016-10" db="EMBL/GenBank/DDBJ databases">
        <authorList>
            <person name="de Groot N.N."/>
        </authorList>
    </citation>
    <scope>NUCLEOTIDE SEQUENCE [LARGE SCALE GENOMIC DNA]</scope>
    <source>
        <strain evidence="7 8">DSM 21771</strain>
    </source>
</reference>
<evidence type="ECO:0000256" key="1">
    <source>
        <dbReference type="ARBA" id="ARBA00015991"/>
    </source>
</evidence>
<evidence type="ECO:0000256" key="2">
    <source>
        <dbReference type="ARBA" id="ARBA00032904"/>
    </source>
</evidence>
<evidence type="ECO:0000259" key="5">
    <source>
        <dbReference type="PROSITE" id="PS50975"/>
    </source>
</evidence>